<dbReference type="RefSeq" id="XP_029120969.1">
    <property type="nucleotide sequence ID" value="XM_029265136.1"/>
</dbReference>
<evidence type="ECO:0000313" key="2">
    <source>
        <dbReference type="Proteomes" id="UP000504607"/>
    </source>
</evidence>
<evidence type="ECO:0000256" key="1">
    <source>
        <dbReference type="SAM" id="MobiDB-lite"/>
    </source>
</evidence>
<feature type="region of interest" description="Disordered" evidence="1">
    <location>
        <begin position="137"/>
        <end position="232"/>
    </location>
</feature>
<feature type="compositionally biased region" description="Basic and acidic residues" evidence="1">
    <location>
        <begin position="163"/>
        <end position="176"/>
    </location>
</feature>
<evidence type="ECO:0000313" key="3">
    <source>
        <dbReference type="RefSeq" id="XP_029120969.1"/>
    </source>
</evidence>
<dbReference type="Proteomes" id="UP000504607">
    <property type="component" value="Chromosome 6"/>
</dbReference>
<accession>A0A8N4F0A7</accession>
<protein>
    <submittedName>
        <fullName evidence="3">Proline-, glutamic acid- and leucine-rich protein 1</fullName>
    </submittedName>
</protein>
<reference evidence="3" key="1">
    <citation type="submission" date="2025-08" db="UniProtKB">
        <authorList>
            <consortium name="RefSeq"/>
        </authorList>
    </citation>
    <scope>IDENTIFICATION</scope>
</reference>
<dbReference type="PANTHER" id="PTHR37187">
    <property type="entry name" value="EXPRESSED PROTEIN"/>
    <property type="match status" value="1"/>
</dbReference>
<feature type="compositionally biased region" description="Basic and acidic residues" evidence="1">
    <location>
        <begin position="186"/>
        <end position="207"/>
    </location>
</feature>
<dbReference type="AlphaFoldDB" id="A0A8N4F0A7"/>
<keyword evidence="2" id="KW-1185">Reference proteome</keyword>
<dbReference type="PANTHER" id="PTHR37187:SF7">
    <property type="entry name" value="EXPRESSED PROTEIN"/>
    <property type="match status" value="1"/>
</dbReference>
<dbReference type="OrthoDB" id="686628at2759"/>
<proteinExistence type="predicted"/>
<gene>
    <name evidence="3" type="primary">LOC105047125</name>
</gene>
<feature type="region of interest" description="Disordered" evidence="1">
    <location>
        <begin position="1"/>
        <end position="103"/>
    </location>
</feature>
<feature type="compositionally biased region" description="Basic residues" evidence="1">
    <location>
        <begin position="1"/>
        <end position="14"/>
    </location>
</feature>
<feature type="compositionally biased region" description="Pro residues" evidence="1">
    <location>
        <begin position="33"/>
        <end position="42"/>
    </location>
</feature>
<name>A0A8N4F0A7_ELAGV</name>
<sequence length="256" mass="27829">MPSGAKKRKAAKRKKEQEEKEKAMGSNPDPPDDPLPSPPALPQPQGNDHKDQTTQEETESGELETPFATPLSQVNEEEGEGIPGSERIAVDLATESLENDKREADEVKVRVMAAAAAAEEAFPSPKDELGVEIVRSEKGEPWDAEGAKEPVNPVEQSVVASEEVEREKESLAESPKEALPAVDPPPSHESEVKIVPHPEKDAVEKQPRVSAEARQGSGRAETVATTEVVSRGPQVVHRARWWNCCGLLDVLVHSER</sequence>
<organism evidence="2 3">
    <name type="scientific">Elaeis guineensis var. tenera</name>
    <name type="common">Oil palm</name>
    <dbReference type="NCBI Taxonomy" id="51953"/>
    <lineage>
        <taxon>Eukaryota</taxon>
        <taxon>Viridiplantae</taxon>
        <taxon>Streptophyta</taxon>
        <taxon>Embryophyta</taxon>
        <taxon>Tracheophyta</taxon>
        <taxon>Spermatophyta</taxon>
        <taxon>Magnoliopsida</taxon>
        <taxon>Liliopsida</taxon>
        <taxon>Arecaceae</taxon>
        <taxon>Arecoideae</taxon>
        <taxon>Cocoseae</taxon>
        <taxon>Elaeidinae</taxon>
        <taxon>Elaeis</taxon>
    </lineage>
</organism>
<feature type="compositionally biased region" description="Basic and acidic residues" evidence="1">
    <location>
        <begin position="137"/>
        <end position="148"/>
    </location>
</feature>